<dbReference type="Gene3D" id="3.30.70.270">
    <property type="match status" value="1"/>
</dbReference>
<dbReference type="PANTHER" id="PTHR44757">
    <property type="entry name" value="DIGUANYLATE CYCLASE DGCP"/>
    <property type="match status" value="1"/>
</dbReference>
<dbReference type="Gene3D" id="3.30.450.20">
    <property type="entry name" value="PAS domain"/>
    <property type="match status" value="1"/>
</dbReference>
<dbReference type="SUPFAM" id="SSF55073">
    <property type="entry name" value="Nucleotide cyclase"/>
    <property type="match status" value="1"/>
</dbReference>
<dbReference type="Pfam" id="PF00563">
    <property type="entry name" value="EAL"/>
    <property type="match status" value="1"/>
</dbReference>
<organism evidence="4 5">
    <name type="scientific">Falsochrobactrum ovis</name>
    <dbReference type="NCBI Taxonomy" id="1293442"/>
    <lineage>
        <taxon>Bacteria</taxon>
        <taxon>Pseudomonadati</taxon>
        <taxon>Pseudomonadota</taxon>
        <taxon>Alphaproteobacteria</taxon>
        <taxon>Hyphomicrobiales</taxon>
        <taxon>Brucellaceae</taxon>
        <taxon>Falsochrobactrum</taxon>
    </lineage>
</organism>
<keyword evidence="5" id="KW-1185">Reference proteome</keyword>
<gene>
    <name evidence="4" type="ORF">C7374_10759</name>
</gene>
<feature type="transmembrane region" description="Helical" evidence="1">
    <location>
        <begin position="92"/>
        <end position="112"/>
    </location>
</feature>
<evidence type="ECO:0000256" key="1">
    <source>
        <dbReference type="SAM" id="Phobius"/>
    </source>
</evidence>
<dbReference type="EMBL" id="QLMK01000007">
    <property type="protein sequence ID" value="RAK28158.1"/>
    <property type="molecule type" value="Genomic_DNA"/>
</dbReference>
<dbReference type="PROSITE" id="PS50883">
    <property type="entry name" value="EAL"/>
    <property type="match status" value="1"/>
</dbReference>
<evidence type="ECO:0000259" key="2">
    <source>
        <dbReference type="PROSITE" id="PS50883"/>
    </source>
</evidence>
<dbReference type="SUPFAM" id="SSF141868">
    <property type="entry name" value="EAL domain-like"/>
    <property type="match status" value="1"/>
</dbReference>
<comment type="caution">
    <text evidence="4">The sequence shown here is derived from an EMBL/GenBank/DDBJ whole genome shotgun (WGS) entry which is preliminary data.</text>
</comment>
<protein>
    <submittedName>
        <fullName evidence="4">Diguanylate cyclase/phosphodiesterase</fullName>
    </submittedName>
</protein>
<dbReference type="Proteomes" id="UP000249453">
    <property type="component" value="Unassembled WGS sequence"/>
</dbReference>
<dbReference type="PANTHER" id="PTHR44757:SF2">
    <property type="entry name" value="BIOFILM ARCHITECTURE MAINTENANCE PROTEIN MBAA"/>
    <property type="match status" value="1"/>
</dbReference>
<dbReference type="InterPro" id="IPR001633">
    <property type="entry name" value="EAL_dom"/>
</dbReference>
<dbReference type="RefSeq" id="WP_111575502.1">
    <property type="nucleotide sequence ID" value="NZ_JBHEEY010000007.1"/>
</dbReference>
<proteinExistence type="predicted"/>
<dbReference type="InterPro" id="IPR043128">
    <property type="entry name" value="Rev_trsase/Diguanyl_cyclase"/>
</dbReference>
<feature type="transmembrane region" description="Helical" evidence="1">
    <location>
        <begin position="21"/>
        <end position="43"/>
    </location>
</feature>
<sequence>MWRRMKPEMPADVRLSFLRALYGNRTTLWFGVLAHVVACVVLYAKTQNAHFLGFACVFIVLMLGRFYDMCCFDRIKYSDLSQAELDRWEARYLVGASGVCATLGMMCFYSSYILRDSFAELVSLTVLLASVVSIVGRNYASAKAVFLMSACTLVPVLAGLILAGTPFHMVIGLLLVPYFLSNIQMANGLREFLFAAVMGERRLSTVAARFDAALNHMPQGLLMFDAEHRIAVVNNQLRVLLKTDRGTRLRGRKLDVLLRYCVKSGVFPHNDLANISARMHDLINGSKKRDIFQLANERYIECIGNMTSDAGAVVMFEDVTQRVEAEARIQQLARYDGLTGLPNRNYFEVMVRSIRAHQPSNTIAALIVIDINHFKHVNDTLGHYAGDALLRLFAERLSTLDPQRYVSSRFGGDEFVVFVFNLLSVEEVAAVVEKIIAVTTGLYELDGDQVHIDISAGVATAGIDQCDISVMHVNADLALYQAKSEQGTQWALFASTMETIYRSRQKLKADLRQAIDRSEIKVVYQPIMSAQSLRVVAYEALARWDHAELGSVSPTEFIPLAEEIGVISRITRFVLEQACSDCNSWEDRVGVSVNLSAIDLKNQDLVNDITGALEKSGLQPRRLEVEVTESAIISDQYQASLVLERLKSAGINIALDDFGTGYSSLSYLNSLPLTKIKIDRSFVQDITQDRRSLMLLRGVTQLSHELGLGVTVEGVETEEQLALIRVAAGADLVQGFLMGRPMPAENIRLTGMRHLARQG</sequence>
<dbReference type="Pfam" id="PF12860">
    <property type="entry name" value="PAS_7"/>
    <property type="match status" value="1"/>
</dbReference>
<dbReference type="Pfam" id="PF00990">
    <property type="entry name" value="GGDEF"/>
    <property type="match status" value="1"/>
</dbReference>
<feature type="transmembrane region" description="Helical" evidence="1">
    <location>
        <begin position="118"/>
        <end position="140"/>
    </location>
</feature>
<dbReference type="NCBIfam" id="TIGR00254">
    <property type="entry name" value="GGDEF"/>
    <property type="match status" value="1"/>
</dbReference>
<dbReference type="AlphaFoldDB" id="A0A364JUH6"/>
<dbReference type="SMART" id="SM00267">
    <property type="entry name" value="GGDEF"/>
    <property type="match status" value="1"/>
</dbReference>
<dbReference type="InterPro" id="IPR052155">
    <property type="entry name" value="Biofilm_reg_signaling"/>
</dbReference>
<dbReference type="Gene3D" id="3.20.20.450">
    <property type="entry name" value="EAL domain"/>
    <property type="match status" value="1"/>
</dbReference>
<dbReference type="InterPro" id="IPR029787">
    <property type="entry name" value="Nucleotide_cyclase"/>
</dbReference>
<dbReference type="OrthoDB" id="9814202at2"/>
<feature type="domain" description="EAL" evidence="2">
    <location>
        <begin position="504"/>
        <end position="755"/>
    </location>
</feature>
<dbReference type="InterPro" id="IPR000160">
    <property type="entry name" value="GGDEF_dom"/>
</dbReference>
<dbReference type="SMART" id="SM00052">
    <property type="entry name" value="EAL"/>
    <property type="match status" value="1"/>
</dbReference>
<feature type="transmembrane region" description="Helical" evidence="1">
    <location>
        <begin position="49"/>
        <end position="67"/>
    </location>
</feature>
<feature type="transmembrane region" description="Helical" evidence="1">
    <location>
        <begin position="152"/>
        <end position="180"/>
    </location>
</feature>
<accession>A0A364JUH6</accession>
<reference evidence="4 5" key="1">
    <citation type="submission" date="2018-06" db="EMBL/GenBank/DDBJ databases">
        <title>Genomic Encyclopedia of Type Strains, Phase IV (KMG-IV): sequencing the most valuable type-strain genomes for metagenomic binning, comparative biology and taxonomic classification.</title>
        <authorList>
            <person name="Goeker M."/>
        </authorList>
    </citation>
    <scope>NUCLEOTIDE SEQUENCE [LARGE SCALE GENOMIC DNA]</scope>
    <source>
        <strain evidence="4 5">DSM 26720</strain>
    </source>
</reference>
<keyword evidence="1" id="KW-0812">Transmembrane</keyword>
<evidence type="ECO:0000313" key="5">
    <source>
        <dbReference type="Proteomes" id="UP000249453"/>
    </source>
</evidence>
<dbReference type="CDD" id="cd01948">
    <property type="entry name" value="EAL"/>
    <property type="match status" value="1"/>
</dbReference>
<evidence type="ECO:0000259" key="3">
    <source>
        <dbReference type="PROSITE" id="PS50887"/>
    </source>
</evidence>
<keyword evidence="1" id="KW-0472">Membrane</keyword>
<dbReference type="CDD" id="cd01949">
    <property type="entry name" value="GGDEF"/>
    <property type="match status" value="1"/>
</dbReference>
<keyword evidence="1" id="KW-1133">Transmembrane helix</keyword>
<feature type="domain" description="GGDEF" evidence="3">
    <location>
        <begin position="362"/>
        <end position="495"/>
    </location>
</feature>
<name>A0A364JUH6_9HYPH</name>
<evidence type="ECO:0000313" key="4">
    <source>
        <dbReference type="EMBL" id="RAK28158.1"/>
    </source>
</evidence>
<dbReference type="PROSITE" id="PS50887">
    <property type="entry name" value="GGDEF"/>
    <property type="match status" value="1"/>
</dbReference>
<dbReference type="InterPro" id="IPR035919">
    <property type="entry name" value="EAL_sf"/>
</dbReference>